<comment type="subcellular location">
    <subcellularLocation>
        <location evidence="1">Cell membrane</location>
        <topology evidence="1">Multi-pass membrane protein</topology>
    </subcellularLocation>
</comment>
<feature type="transmembrane region" description="Helical" evidence="6">
    <location>
        <begin position="183"/>
        <end position="204"/>
    </location>
</feature>
<feature type="transmembrane region" description="Helical" evidence="6">
    <location>
        <begin position="41"/>
        <end position="64"/>
    </location>
</feature>
<evidence type="ECO:0000256" key="5">
    <source>
        <dbReference type="ARBA" id="ARBA00023136"/>
    </source>
</evidence>
<keyword evidence="5 6" id="KW-0472">Membrane</keyword>
<dbReference type="AlphaFoldDB" id="A0AAT9FJC6"/>
<dbReference type="GO" id="GO:0005886">
    <property type="term" value="C:plasma membrane"/>
    <property type="evidence" value="ECO:0007669"/>
    <property type="project" value="UniProtKB-SubCell"/>
</dbReference>
<dbReference type="InterPro" id="IPR001123">
    <property type="entry name" value="LeuE-type"/>
</dbReference>
<feature type="transmembrane region" description="Helical" evidence="6">
    <location>
        <begin position="119"/>
        <end position="140"/>
    </location>
</feature>
<evidence type="ECO:0008006" key="8">
    <source>
        <dbReference type="Google" id="ProtNLM"/>
    </source>
</evidence>
<dbReference type="GO" id="GO:0015171">
    <property type="term" value="F:amino acid transmembrane transporter activity"/>
    <property type="evidence" value="ECO:0007669"/>
    <property type="project" value="TreeGrafter"/>
</dbReference>
<feature type="transmembrane region" description="Helical" evidence="6">
    <location>
        <begin position="146"/>
        <end position="171"/>
    </location>
</feature>
<dbReference type="Pfam" id="PF01810">
    <property type="entry name" value="LysE"/>
    <property type="match status" value="1"/>
</dbReference>
<sequence>MWEWLVFVAIMVVGQFSPGPDMLLLTRTALAQGRSAGCWTALGIACGLGIHAVVAVAGVASLLAQGGWLEKTMKLSAAAYLTWLAYQLIRSGVKARKLTIPEIGVVPESSRWSAWKRGLFCNLLNPKVAVFLAGVTAPFLMDAHDWIWPTVLWATIVIEGVLLWCLWVCLLQQPAIKRSYLRMAHWFDIAFGLALLGIAVTLLLS</sequence>
<evidence type="ECO:0000256" key="2">
    <source>
        <dbReference type="ARBA" id="ARBA00022475"/>
    </source>
</evidence>
<evidence type="ECO:0000256" key="3">
    <source>
        <dbReference type="ARBA" id="ARBA00022692"/>
    </source>
</evidence>
<gene>
    <name evidence="7" type="ORF">NT6N_10820</name>
</gene>
<dbReference type="EMBL" id="AP026866">
    <property type="protein sequence ID" value="BDS06042.1"/>
    <property type="molecule type" value="Genomic_DNA"/>
</dbReference>
<keyword evidence="2" id="KW-1003">Cell membrane</keyword>
<protein>
    <recommendedName>
        <fullName evidence="8">Lysine transporter LysE</fullName>
    </recommendedName>
</protein>
<evidence type="ECO:0000256" key="6">
    <source>
        <dbReference type="SAM" id="Phobius"/>
    </source>
</evidence>
<evidence type="ECO:0000313" key="7">
    <source>
        <dbReference type="EMBL" id="BDS06042.1"/>
    </source>
</evidence>
<proteinExistence type="predicted"/>
<dbReference type="PANTHER" id="PTHR30086:SF20">
    <property type="entry name" value="ARGININE EXPORTER PROTEIN ARGO-RELATED"/>
    <property type="match status" value="1"/>
</dbReference>
<dbReference type="KEGG" id="osu:NT6N_10820"/>
<accession>A0AAT9FJC6</accession>
<evidence type="ECO:0000256" key="1">
    <source>
        <dbReference type="ARBA" id="ARBA00004651"/>
    </source>
</evidence>
<dbReference type="PANTHER" id="PTHR30086">
    <property type="entry name" value="ARGININE EXPORTER PROTEIN ARGO"/>
    <property type="match status" value="1"/>
</dbReference>
<evidence type="ECO:0000256" key="4">
    <source>
        <dbReference type="ARBA" id="ARBA00022989"/>
    </source>
</evidence>
<name>A0AAT9FJC6_9BACT</name>
<reference evidence="7" key="1">
    <citation type="submission" date="2024-07" db="EMBL/GenBank/DDBJ databases">
        <title>Complete genome sequence of Verrucomicrobiaceae bacterium NT6N.</title>
        <authorList>
            <person name="Huang C."/>
            <person name="Takami H."/>
            <person name="Hamasaki K."/>
        </authorList>
    </citation>
    <scope>NUCLEOTIDE SEQUENCE</scope>
    <source>
        <strain evidence="7">NT6N</strain>
    </source>
</reference>
<organism evidence="7">
    <name type="scientific">Oceaniferula spumae</name>
    <dbReference type="NCBI Taxonomy" id="2979115"/>
    <lineage>
        <taxon>Bacteria</taxon>
        <taxon>Pseudomonadati</taxon>
        <taxon>Verrucomicrobiota</taxon>
        <taxon>Verrucomicrobiia</taxon>
        <taxon>Verrucomicrobiales</taxon>
        <taxon>Verrucomicrobiaceae</taxon>
        <taxon>Oceaniferula</taxon>
    </lineage>
</organism>
<keyword evidence="4 6" id="KW-1133">Transmembrane helix</keyword>
<keyword evidence="3 6" id="KW-0812">Transmembrane</keyword>